<proteinExistence type="inferred from homology"/>
<feature type="domain" description="Carbohydrate kinase FGGY C-terminal" evidence="5">
    <location>
        <begin position="290"/>
        <end position="444"/>
    </location>
</feature>
<evidence type="ECO:0000256" key="1">
    <source>
        <dbReference type="ARBA" id="ARBA00009156"/>
    </source>
</evidence>
<dbReference type="InterPro" id="IPR018484">
    <property type="entry name" value="FGGY_N"/>
</dbReference>
<sequence>MFIMGIDIGTTHCKAGLFDRSGRVVRLSVRPTAVSLDGEGSAVFDPARMWEAVAEMLEELAEKLPRGSVGAIGVASMAESGLLVDGKTGEVRSEFIPWHDRRTTSQAERIAKEVDEAERFRMCGLRVSYKHGLPKLLWLQEHRPAALNGSVWLHAADYIAYRLTGSLSTHYTLAARTYAYDLRRMAWDPDLMKQFGLSESVFPQVQAQNRATGFLSREAAARIGIAAGVPVAIAGHDHVCAALAVGATEPGDVYNSMGTAETLVGIFGAFEVGEREYRSSLSYGRHVVDGRSFWMGGIPSSGGSVEWLRGMLNDPRLSYEQIADMLAGADDAPTGLLIFPYLSGSGAPLPNPNVRGAIIGLGAEHTRATLLKAVLEGTAYEFESIRRTGERVSGQTIDRVTTVGGGAKNRFWIRIKAQVTGSVFSLPRCQEATLLGAAMLAGVAGGLYEGVGEAIRSVRSAADADETLYPEPSRHREYRRLYETGYLYFRDKLHDYFKP</sequence>
<keyword evidence="7" id="KW-1185">Reference proteome</keyword>
<dbReference type="InterPro" id="IPR043129">
    <property type="entry name" value="ATPase_NBD"/>
</dbReference>
<dbReference type="InterPro" id="IPR000577">
    <property type="entry name" value="Carb_kinase_FGGY"/>
</dbReference>
<name>A0ABV9FEP6_9BACL</name>
<evidence type="ECO:0000256" key="2">
    <source>
        <dbReference type="ARBA" id="ARBA00022679"/>
    </source>
</evidence>
<gene>
    <name evidence="6" type="ORF">ACFO3S_14780</name>
</gene>
<dbReference type="PANTHER" id="PTHR43095:SF3">
    <property type="entry name" value="L-XYLULOSE_3-KETO-L-GULONATE KINASE"/>
    <property type="match status" value="1"/>
</dbReference>
<comment type="caution">
    <text evidence="6">The sequence shown here is derived from an EMBL/GenBank/DDBJ whole genome shotgun (WGS) entry which is preliminary data.</text>
</comment>
<evidence type="ECO:0000259" key="4">
    <source>
        <dbReference type="Pfam" id="PF00370"/>
    </source>
</evidence>
<dbReference type="CDD" id="cd07773">
    <property type="entry name" value="ASKHA_NBD_FGGY_FK"/>
    <property type="match status" value="1"/>
</dbReference>
<dbReference type="Gene3D" id="3.30.420.40">
    <property type="match status" value="2"/>
</dbReference>
<dbReference type="PIRSF" id="PIRSF000538">
    <property type="entry name" value="GlpK"/>
    <property type="match status" value="1"/>
</dbReference>
<dbReference type="InterPro" id="IPR018485">
    <property type="entry name" value="FGGY_C"/>
</dbReference>
<organism evidence="6 7">
    <name type="scientific">Cohnella hongkongensis</name>
    <dbReference type="NCBI Taxonomy" id="178337"/>
    <lineage>
        <taxon>Bacteria</taxon>
        <taxon>Bacillati</taxon>
        <taxon>Bacillota</taxon>
        <taxon>Bacilli</taxon>
        <taxon>Bacillales</taxon>
        <taxon>Paenibacillaceae</taxon>
        <taxon>Cohnella</taxon>
    </lineage>
</organism>
<keyword evidence="2" id="KW-0808">Transferase</keyword>
<evidence type="ECO:0000313" key="7">
    <source>
        <dbReference type="Proteomes" id="UP001596028"/>
    </source>
</evidence>
<dbReference type="Proteomes" id="UP001596028">
    <property type="component" value="Unassembled WGS sequence"/>
</dbReference>
<feature type="domain" description="Carbohydrate kinase FGGY N-terminal" evidence="4">
    <location>
        <begin position="3"/>
        <end position="243"/>
    </location>
</feature>
<evidence type="ECO:0000256" key="3">
    <source>
        <dbReference type="ARBA" id="ARBA00022777"/>
    </source>
</evidence>
<dbReference type="SUPFAM" id="SSF53067">
    <property type="entry name" value="Actin-like ATPase domain"/>
    <property type="match status" value="2"/>
</dbReference>
<keyword evidence="3" id="KW-0418">Kinase</keyword>
<dbReference type="InterPro" id="IPR050406">
    <property type="entry name" value="FGGY_Carb_Kinase"/>
</dbReference>
<dbReference type="RefSeq" id="WP_378097452.1">
    <property type="nucleotide sequence ID" value="NZ_JBHSEP010000010.1"/>
</dbReference>
<comment type="similarity">
    <text evidence="1">Belongs to the FGGY kinase family.</text>
</comment>
<dbReference type="EMBL" id="JBHSEP010000010">
    <property type="protein sequence ID" value="MFC4599513.1"/>
    <property type="molecule type" value="Genomic_DNA"/>
</dbReference>
<reference evidence="7" key="1">
    <citation type="journal article" date="2019" name="Int. J. Syst. Evol. Microbiol.">
        <title>The Global Catalogue of Microorganisms (GCM) 10K type strain sequencing project: providing services to taxonomists for standard genome sequencing and annotation.</title>
        <authorList>
            <consortium name="The Broad Institute Genomics Platform"/>
            <consortium name="The Broad Institute Genome Sequencing Center for Infectious Disease"/>
            <person name="Wu L."/>
            <person name="Ma J."/>
        </authorList>
    </citation>
    <scope>NUCLEOTIDE SEQUENCE [LARGE SCALE GENOMIC DNA]</scope>
    <source>
        <strain evidence="7">CCUG 49571</strain>
    </source>
</reference>
<dbReference type="PANTHER" id="PTHR43095">
    <property type="entry name" value="SUGAR KINASE"/>
    <property type="match status" value="1"/>
</dbReference>
<dbReference type="Pfam" id="PF00370">
    <property type="entry name" value="FGGY_N"/>
    <property type="match status" value="1"/>
</dbReference>
<evidence type="ECO:0000259" key="5">
    <source>
        <dbReference type="Pfam" id="PF02782"/>
    </source>
</evidence>
<accession>A0ABV9FEP6</accession>
<protein>
    <submittedName>
        <fullName evidence="6">L-fuculokinase</fullName>
    </submittedName>
</protein>
<evidence type="ECO:0000313" key="6">
    <source>
        <dbReference type="EMBL" id="MFC4599513.1"/>
    </source>
</evidence>
<dbReference type="Pfam" id="PF02782">
    <property type="entry name" value="FGGY_C"/>
    <property type="match status" value="1"/>
</dbReference>